<dbReference type="GO" id="GO:0098015">
    <property type="term" value="C:virus tail"/>
    <property type="evidence" value="ECO:0007669"/>
    <property type="project" value="UniProtKB-KW"/>
</dbReference>
<dbReference type="InterPro" id="IPR036388">
    <property type="entry name" value="WH-like_DNA-bd_sf"/>
</dbReference>
<keyword evidence="2" id="KW-0946">Virion</keyword>
<dbReference type="PROSITE" id="PS51688">
    <property type="entry name" value="ICA"/>
    <property type="match status" value="1"/>
</dbReference>
<organism evidence="4">
    <name type="scientific">uncultured Caudovirales phage</name>
    <dbReference type="NCBI Taxonomy" id="2100421"/>
    <lineage>
        <taxon>Viruses</taxon>
        <taxon>Duplodnaviria</taxon>
        <taxon>Heunggongvirae</taxon>
        <taxon>Uroviricota</taxon>
        <taxon>Caudoviricetes</taxon>
        <taxon>Peduoviridae</taxon>
        <taxon>Maltschvirus</taxon>
        <taxon>Maltschvirus maltsch</taxon>
    </lineage>
</organism>
<dbReference type="Pfam" id="PF13884">
    <property type="entry name" value="Peptidase_S74"/>
    <property type="match status" value="1"/>
</dbReference>
<proteinExistence type="predicted"/>
<sequence length="307" mass="32295">MSITLNGTTGISGVDGSASTPALQGNDTNTGIFYPAADTIAFAEGGTEVMRIDSSGNVGIGTSSPQTKLTVAGEVRSLDGTVSTYITSAGGSGGYLGTRSNDFLSFQTNATDRMRIGSTGNVSINTTGAIGGSGGRVNIIQTDVNLDMVQVRNSGAAAGRYWSSPFVDTNSTYYIINNDSTGVRLTHGATSWATQSDERLKNVTGTYTNALLDISQIKPVKFTWKDDPTNKAQVGVIAQSVLPVVPEAVESITTPKSEDKTEYLSVRYTELIPLMIAAIQEQQTIIKTQSDAIADLKTRIEALEGAK</sequence>
<dbReference type="EMBL" id="LR796361">
    <property type="protein sequence ID" value="CAB4139140.1"/>
    <property type="molecule type" value="Genomic_DNA"/>
</dbReference>
<evidence type="ECO:0000256" key="2">
    <source>
        <dbReference type="ARBA" id="ARBA00022732"/>
    </source>
</evidence>
<comment type="subcellular location">
    <subcellularLocation>
        <location evidence="1">Virion</location>
    </subcellularLocation>
</comment>
<protein>
    <submittedName>
        <fullName evidence="4">Intramolecular chaperone auto-processing domain containing protein</fullName>
    </submittedName>
</protein>
<evidence type="ECO:0000313" key="4">
    <source>
        <dbReference type="EMBL" id="CAB4139140.1"/>
    </source>
</evidence>
<dbReference type="Gene3D" id="1.10.10.10">
    <property type="entry name" value="Winged helix-like DNA-binding domain superfamily/Winged helix DNA-binding domain"/>
    <property type="match status" value="1"/>
</dbReference>
<evidence type="ECO:0000256" key="1">
    <source>
        <dbReference type="ARBA" id="ARBA00004328"/>
    </source>
</evidence>
<evidence type="ECO:0000259" key="3">
    <source>
        <dbReference type="PROSITE" id="PS51688"/>
    </source>
</evidence>
<keyword evidence="2" id="KW-1227">Viral tail protein</keyword>
<accession>A0A6J5M2D9</accession>
<reference evidence="4" key="1">
    <citation type="submission" date="2020-04" db="EMBL/GenBank/DDBJ databases">
        <authorList>
            <person name="Chiriac C."/>
            <person name="Salcher M."/>
            <person name="Ghai R."/>
            <person name="Kavagutti S V."/>
        </authorList>
    </citation>
    <scope>NUCLEOTIDE SEQUENCE</scope>
</reference>
<gene>
    <name evidence="4" type="ORF">UFOVP342_14</name>
</gene>
<name>A0A6J5M2D9_9CAUD</name>
<feature type="domain" description="Peptidase S74" evidence="3">
    <location>
        <begin position="196"/>
        <end position="300"/>
    </location>
</feature>
<dbReference type="InterPro" id="IPR030392">
    <property type="entry name" value="S74_ICA"/>
</dbReference>